<dbReference type="Proteomes" id="UP000246121">
    <property type="component" value="Unassembled WGS sequence"/>
</dbReference>
<evidence type="ECO:0000256" key="1">
    <source>
        <dbReference type="ARBA" id="ARBA00006502"/>
    </source>
</evidence>
<evidence type="ECO:0000259" key="4">
    <source>
        <dbReference type="Pfam" id="PF15477"/>
    </source>
</evidence>
<feature type="region of interest" description="Disordered" evidence="3">
    <location>
        <begin position="86"/>
        <end position="118"/>
    </location>
</feature>
<dbReference type="EMBL" id="PRFA01000090">
    <property type="protein sequence ID" value="PWU87525.1"/>
    <property type="molecule type" value="Genomic_DNA"/>
</dbReference>
<dbReference type="PANTHER" id="PTHR22175:SF0">
    <property type="entry name" value="SMALL ACIDIC PROTEIN"/>
    <property type="match status" value="1"/>
</dbReference>
<organism evidence="5 6">
    <name type="scientific">Trypanosoma cruzi</name>
    <dbReference type="NCBI Taxonomy" id="5693"/>
    <lineage>
        <taxon>Eukaryota</taxon>
        <taxon>Discoba</taxon>
        <taxon>Euglenozoa</taxon>
        <taxon>Kinetoplastea</taxon>
        <taxon>Metakinetoplastina</taxon>
        <taxon>Trypanosomatida</taxon>
        <taxon>Trypanosomatidae</taxon>
        <taxon>Trypanosoma</taxon>
        <taxon>Schizotrypanum</taxon>
    </lineage>
</organism>
<sequence length="179" mass="19480">MNSLKSAMKELQTTAAQLAESRGLQSDELPCHKDALLILAAAALKNIEKDENIFLSSSEIVAAAKSARNMLRPYLPCLLREEGKGELRADKKRGRVNAHDNNSDDDENEDLGQYSHTKVFDGNAKKRAKFARLMGGGKGEGSHHNTFAADASTIKRINGELEEQFNTALSRLGKKGLGA</sequence>
<feature type="domain" description="Small acidic protein-like" evidence="4">
    <location>
        <begin position="117"/>
        <end position="176"/>
    </location>
</feature>
<accession>A0A2V2UTI6</accession>
<dbReference type="Pfam" id="PF15477">
    <property type="entry name" value="SMAP"/>
    <property type="match status" value="1"/>
</dbReference>
<comment type="similarity">
    <text evidence="1">Belongs to the SMAP family.</text>
</comment>
<dbReference type="VEuPathDB" id="TriTrypDB:C4B63_90g59"/>
<dbReference type="VEuPathDB" id="TriTrypDB:BCY84_11838"/>
<name>A0A2V2UTI6_TRYCR</name>
<evidence type="ECO:0000313" key="6">
    <source>
        <dbReference type="Proteomes" id="UP000246121"/>
    </source>
</evidence>
<proteinExistence type="inferred from homology"/>
<protein>
    <recommendedName>
        <fullName evidence="2">Small acidic protein</fullName>
    </recommendedName>
</protein>
<dbReference type="PANTHER" id="PTHR22175">
    <property type="entry name" value="SMALL ACIDIC PROTEIN-RELATED"/>
    <property type="match status" value="1"/>
</dbReference>
<reference evidence="5 6" key="1">
    <citation type="journal article" date="2018" name="Microb. Genom.">
        <title>Expanding an expanded genome: long-read sequencing of Trypanosoma cruzi.</title>
        <authorList>
            <person name="Berna L."/>
            <person name="Rodriguez M."/>
            <person name="Chiribao M.L."/>
            <person name="Parodi-Talice A."/>
            <person name="Pita S."/>
            <person name="Rijo G."/>
            <person name="Alvarez-Valin F."/>
            <person name="Robello C."/>
        </authorList>
    </citation>
    <scope>NUCLEOTIDE SEQUENCE [LARGE SCALE GENOMIC DNA]</scope>
    <source>
        <strain evidence="5 6">Dm28c</strain>
    </source>
</reference>
<gene>
    <name evidence="5" type="ORF">C4B63_90g59</name>
</gene>
<dbReference type="VEuPathDB" id="TriTrypDB:TcCLB.506337.120"/>
<dbReference type="VEuPathDB" id="TriTrypDB:C3747_85g189"/>
<evidence type="ECO:0000313" key="5">
    <source>
        <dbReference type="EMBL" id="PWU87525.1"/>
    </source>
</evidence>
<dbReference type="AlphaFoldDB" id="A0A2V2UTI6"/>
<evidence type="ECO:0000256" key="2">
    <source>
        <dbReference type="ARBA" id="ARBA00016161"/>
    </source>
</evidence>
<dbReference type="VEuPathDB" id="TriTrypDB:TcCL_NonESM01785"/>
<dbReference type="InterPro" id="IPR026714">
    <property type="entry name" value="SMAP"/>
</dbReference>
<dbReference type="InterPro" id="IPR028124">
    <property type="entry name" value="SMAP_dom"/>
</dbReference>
<dbReference type="VEuPathDB" id="TriTrypDB:TcG_08302"/>
<dbReference type="VEuPathDB" id="TriTrypDB:TcBrA4_0024930"/>
<comment type="caution">
    <text evidence="5">The sequence shown here is derived from an EMBL/GenBank/DDBJ whole genome shotgun (WGS) entry which is preliminary data.</text>
</comment>
<dbReference type="OrthoDB" id="10066125at2759"/>
<evidence type="ECO:0000256" key="3">
    <source>
        <dbReference type="SAM" id="MobiDB-lite"/>
    </source>
</evidence>